<keyword evidence="1" id="KW-0418">Kinase</keyword>
<gene>
    <name evidence="1" type="ORF">C7378_3399</name>
</gene>
<dbReference type="InterPro" id="IPR027417">
    <property type="entry name" value="P-loop_NTPase"/>
</dbReference>
<dbReference type="PANTHER" id="PTHR37807:SF3">
    <property type="entry name" value="OS07G0160300 PROTEIN"/>
    <property type="match status" value="1"/>
</dbReference>
<evidence type="ECO:0000313" key="1">
    <source>
        <dbReference type="EMBL" id="TCK70242.1"/>
    </source>
</evidence>
<organism evidence="1 2">
    <name type="scientific">Acidipila rosea</name>
    <dbReference type="NCBI Taxonomy" id="768535"/>
    <lineage>
        <taxon>Bacteria</taxon>
        <taxon>Pseudomonadati</taxon>
        <taxon>Acidobacteriota</taxon>
        <taxon>Terriglobia</taxon>
        <taxon>Terriglobales</taxon>
        <taxon>Acidobacteriaceae</taxon>
        <taxon>Acidipila</taxon>
    </lineage>
</organism>
<accession>A0A4R1KXT2</accession>
<dbReference type="SUPFAM" id="SSF52540">
    <property type="entry name" value="P-loop containing nucleoside triphosphate hydrolases"/>
    <property type="match status" value="1"/>
</dbReference>
<comment type="caution">
    <text evidence="1">The sequence shown here is derived from an EMBL/GenBank/DDBJ whole genome shotgun (WGS) entry which is preliminary data.</text>
</comment>
<keyword evidence="1" id="KW-0808">Transferase</keyword>
<dbReference type="GO" id="GO:0016301">
    <property type="term" value="F:kinase activity"/>
    <property type="evidence" value="ECO:0007669"/>
    <property type="project" value="UniProtKB-KW"/>
</dbReference>
<protein>
    <submittedName>
        <fullName evidence="1">Putative kinase</fullName>
    </submittedName>
</protein>
<dbReference type="AlphaFoldDB" id="A0A4R1KXT2"/>
<keyword evidence="2" id="KW-1185">Reference proteome</keyword>
<dbReference type="EMBL" id="SMGK01000007">
    <property type="protein sequence ID" value="TCK70242.1"/>
    <property type="molecule type" value="Genomic_DNA"/>
</dbReference>
<dbReference type="Pfam" id="PF13671">
    <property type="entry name" value="AAA_33"/>
    <property type="match status" value="1"/>
</dbReference>
<evidence type="ECO:0000313" key="2">
    <source>
        <dbReference type="Proteomes" id="UP000295210"/>
    </source>
</evidence>
<dbReference type="Proteomes" id="UP000295210">
    <property type="component" value="Unassembled WGS sequence"/>
</dbReference>
<dbReference type="Gene3D" id="3.40.50.300">
    <property type="entry name" value="P-loop containing nucleotide triphosphate hydrolases"/>
    <property type="match status" value="1"/>
</dbReference>
<reference evidence="1 2" key="1">
    <citation type="submission" date="2019-03" db="EMBL/GenBank/DDBJ databases">
        <title>Genomic Encyclopedia of Type Strains, Phase IV (KMG-IV): sequencing the most valuable type-strain genomes for metagenomic binning, comparative biology and taxonomic classification.</title>
        <authorList>
            <person name="Goeker M."/>
        </authorList>
    </citation>
    <scope>NUCLEOTIDE SEQUENCE [LARGE SCALE GENOMIC DNA]</scope>
    <source>
        <strain evidence="1 2">DSM 103428</strain>
    </source>
</reference>
<name>A0A4R1KXT2_9BACT</name>
<proteinExistence type="predicted"/>
<sequence>MLAGLPGTGKTTLAQALVERLNAVAIDKDRVRAALFPGAATDYTAAQNSLCMDAMLSAAEYLVTHQQPQYIIFDGRTFSRAAQIEQVIAAAKKVGARWAIIVLECSEAVARQRLALNASKHPAHDRNISLYLRIKSEFEPIVRPALRVDTSDGVGQILPTVLEFLLEQAEEQGEQI</sequence>
<dbReference type="PANTHER" id="PTHR37807">
    <property type="entry name" value="OS07G0160300 PROTEIN"/>
    <property type="match status" value="1"/>
</dbReference>